<keyword evidence="2" id="KW-0597">Phosphoprotein</keyword>
<dbReference type="SUPFAM" id="SSF52172">
    <property type="entry name" value="CheY-like"/>
    <property type="match status" value="1"/>
</dbReference>
<feature type="modified residue" description="4-aspartylphosphate" evidence="2">
    <location>
        <position position="67"/>
    </location>
</feature>
<keyword evidence="7" id="KW-1185">Reference proteome</keyword>
<feature type="domain" description="Response regulatory" evidence="4">
    <location>
        <begin position="21"/>
        <end position="128"/>
    </location>
</feature>
<evidence type="ECO:0000256" key="1">
    <source>
        <dbReference type="ARBA" id="ARBA00023125"/>
    </source>
</evidence>
<organism evidence="6 7">
    <name type="scientific">Nonomuraea spiralis</name>
    <dbReference type="NCBI Taxonomy" id="46182"/>
    <lineage>
        <taxon>Bacteria</taxon>
        <taxon>Bacillati</taxon>
        <taxon>Actinomycetota</taxon>
        <taxon>Actinomycetes</taxon>
        <taxon>Streptosporangiales</taxon>
        <taxon>Streptosporangiaceae</taxon>
        <taxon>Nonomuraea</taxon>
    </lineage>
</organism>
<evidence type="ECO:0000259" key="5">
    <source>
        <dbReference type="PROSITE" id="PS51755"/>
    </source>
</evidence>
<dbReference type="CDD" id="cd00383">
    <property type="entry name" value="trans_reg_C"/>
    <property type="match status" value="1"/>
</dbReference>
<dbReference type="InterPro" id="IPR016032">
    <property type="entry name" value="Sig_transdc_resp-reg_C-effctor"/>
</dbReference>
<dbReference type="EMBL" id="JBHMEI010000038">
    <property type="protein sequence ID" value="MFB9206527.1"/>
    <property type="molecule type" value="Genomic_DNA"/>
</dbReference>
<evidence type="ECO:0000313" key="7">
    <source>
        <dbReference type="Proteomes" id="UP001589647"/>
    </source>
</evidence>
<dbReference type="SUPFAM" id="SSF46894">
    <property type="entry name" value="C-terminal effector domain of the bipartite response regulators"/>
    <property type="match status" value="1"/>
</dbReference>
<feature type="DNA-binding region" description="OmpR/PhoB-type" evidence="3">
    <location>
        <begin position="132"/>
        <end position="229"/>
    </location>
</feature>
<dbReference type="Gene3D" id="3.40.50.2300">
    <property type="match status" value="1"/>
</dbReference>
<dbReference type="InterPro" id="IPR039420">
    <property type="entry name" value="WalR-like"/>
</dbReference>
<dbReference type="Gene3D" id="1.10.10.10">
    <property type="entry name" value="Winged helix-like DNA-binding domain superfamily/Winged helix DNA-binding domain"/>
    <property type="match status" value="1"/>
</dbReference>
<dbReference type="InterPro" id="IPR036388">
    <property type="entry name" value="WH-like_DNA-bd_sf"/>
</dbReference>
<dbReference type="Proteomes" id="UP001589647">
    <property type="component" value="Unassembled WGS sequence"/>
</dbReference>
<evidence type="ECO:0000256" key="3">
    <source>
        <dbReference type="PROSITE-ProRule" id="PRU01091"/>
    </source>
</evidence>
<dbReference type="Pfam" id="PF00072">
    <property type="entry name" value="Response_reg"/>
    <property type="match status" value="1"/>
</dbReference>
<dbReference type="SMART" id="SM00862">
    <property type="entry name" value="Trans_reg_C"/>
    <property type="match status" value="1"/>
</dbReference>
<accession>A0ABV5IQB5</accession>
<evidence type="ECO:0000313" key="6">
    <source>
        <dbReference type="EMBL" id="MFB9206527.1"/>
    </source>
</evidence>
<evidence type="ECO:0000256" key="2">
    <source>
        <dbReference type="PROSITE-ProRule" id="PRU00169"/>
    </source>
</evidence>
<evidence type="ECO:0000259" key="4">
    <source>
        <dbReference type="PROSITE" id="PS50110"/>
    </source>
</evidence>
<dbReference type="InterPro" id="IPR001789">
    <property type="entry name" value="Sig_transdc_resp-reg_receiver"/>
</dbReference>
<protein>
    <submittedName>
        <fullName evidence="6">Response regulator transcription factor</fullName>
    </submittedName>
</protein>
<dbReference type="SMART" id="SM00448">
    <property type="entry name" value="REC"/>
    <property type="match status" value="1"/>
</dbReference>
<dbReference type="PANTHER" id="PTHR48111:SF28">
    <property type="entry name" value="TRANSCRIPTIONAL REGULATORY PROTEIN TCRX-RELATED"/>
    <property type="match status" value="1"/>
</dbReference>
<name>A0ABV5IQB5_9ACTN</name>
<sequence length="231" mass="25435">MPPTSPTAAPALTSRPARGSYAVLVVDEPPLGEHLSRAAGRWDVRCLRGGEAVKAVRGFRPDAIVLDVTRGGRLLPRLRAVLPGVPILFLTALDSLRDRPAGLRAGADDYVTRPFSVDEVVIRLRGLLRDAGAALAVGDLTLDQETHEVRRAGQEIRLTPTEFELLRLLMRHPGRALSKAQILDRVWAYDFAGQGNIVELYISYLRRKIDADRRPMIHTLRGVGYVLRPAA</sequence>
<dbReference type="InterPro" id="IPR011006">
    <property type="entry name" value="CheY-like_superfamily"/>
</dbReference>
<keyword evidence="1 3" id="KW-0238">DNA-binding</keyword>
<dbReference type="PANTHER" id="PTHR48111">
    <property type="entry name" value="REGULATOR OF RPOS"/>
    <property type="match status" value="1"/>
</dbReference>
<dbReference type="RefSeq" id="WP_189652870.1">
    <property type="nucleotide sequence ID" value="NZ_BMRC01000032.1"/>
</dbReference>
<comment type="caution">
    <text evidence="6">The sequence shown here is derived from an EMBL/GenBank/DDBJ whole genome shotgun (WGS) entry which is preliminary data.</text>
</comment>
<gene>
    <name evidence="6" type="ORF">ACFFV7_35385</name>
</gene>
<feature type="domain" description="OmpR/PhoB-type" evidence="5">
    <location>
        <begin position="132"/>
        <end position="229"/>
    </location>
</feature>
<dbReference type="Pfam" id="PF00486">
    <property type="entry name" value="Trans_reg_C"/>
    <property type="match status" value="1"/>
</dbReference>
<reference evidence="6 7" key="1">
    <citation type="submission" date="2024-09" db="EMBL/GenBank/DDBJ databases">
        <authorList>
            <person name="Sun Q."/>
            <person name="Mori K."/>
        </authorList>
    </citation>
    <scope>NUCLEOTIDE SEQUENCE [LARGE SCALE GENOMIC DNA]</scope>
    <source>
        <strain evidence="6 7">CCM 3426</strain>
    </source>
</reference>
<proteinExistence type="predicted"/>
<dbReference type="PROSITE" id="PS51755">
    <property type="entry name" value="OMPR_PHOB"/>
    <property type="match status" value="1"/>
</dbReference>
<dbReference type="InterPro" id="IPR001867">
    <property type="entry name" value="OmpR/PhoB-type_DNA-bd"/>
</dbReference>
<dbReference type="PROSITE" id="PS50110">
    <property type="entry name" value="RESPONSE_REGULATORY"/>
    <property type="match status" value="1"/>
</dbReference>